<keyword evidence="5 6" id="KW-0408">Iron</keyword>
<keyword evidence="2 6" id="KW-0349">Heme</keyword>
<dbReference type="InterPro" id="IPR009056">
    <property type="entry name" value="Cyt_c-like_dom"/>
</dbReference>
<feature type="compositionally biased region" description="Polar residues" evidence="7">
    <location>
        <begin position="115"/>
        <end position="132"/>
    </location>
</feature>
<feature type="compositionally biased region" description="Gly residues" evidence="7">
    <location>
        <begin position="78"/>
        <end position="87"/>
    </location>
</feature>
<dbReference type="PROSITE" id="PS51007">
    <property type="entry name" value="CYTC"/>
    <property type="match status" value="1"/>
</dbReference>
<dbReference type="SUPFAM" id="SSF46626">
    <property type="entry name" value="Cytochrome c"/>
    <property type="match status" value="1"/>
</dbReference>
<evidence type="ECO:0000313" key="11">
    <source>
        <dbReference type="Proteomes" id="UP001595979"/>
    </source>
</evidence>
<name>A0ABW1DNV7_9DEIO</name>
<dbReference type="RefSeq" id="WP_380051285.1">
    <property type="nucleotide sequence ID" value="NZ_JBHSOH010000032.1"/>
</dbReference>
<reference evidence="11" key="1">
    <citation type="journal article" date="2019" name="Int. J. Syst. Evol. Microbiol.">
        <title>The Global Catalogue of Microorganisms (GCM) 10K type strain sequencing project: providing services to taxonomists for standard genome sequencing and annotation.</title>
        <authorList>
            <consortium name="The Broad Institute Genomics Platform"/>
            <consortium name="The Broad Institute Genome Sequencing Center for Infectious Disease"/>
            <person name="Wu L."/>
            <person name="Ma J."/>
        </authorList>
    </citation>
    <scope>NUCLEOTIDE SEQUENCE [LARGE SCALE GENOMIC DNA]</scope>
    <source>
        <strain evidence="11">CGMCC 1.15053</strain>
    </source>
</reference>
<keyword evidence="8" id="KW-0812">Transmembrane</keyword>
<feature type="domain" description="Cytochrome c" evidence="9">
    <location>
        <begin position="156"/>
        <end position="241"/>
    </location>
</feature>
<sequence length="241" mass="23108">MNGRKNRWTAGNVTSWLLGVTLGLIVGVVLLIVIPRTIPSDATPGPEGTAATPVNNEAAGAAGAAAATETAGNAAEGGAAGAGGDGESAGAASGTVGETAGAEAGTAQGDGNPGQGPTPSQPSTAVSPTQETGAAASGAASSGAPSESGASNAADGDAAAGQQVFAGNCAGCHGQNAQGGIGPSLVTADGPKAWTLAQFTTVLREGRTPERTLNATMPRFSAEQISDQQAADLQAYIKTLQ</sequence>
<dbReference type="EMBL" id="JBHSOH010000032">
    <property type="protein sequence ID" value="MFC5849820.1"/>
    <property type="molecule type" value="Genomic_DNA"/>
</dbReference>
<evidence type="ECO:0000256" key="2">
    <source>
        <dbReference type="ARBA" id="ARBA00022617"/>
    </source>
</evidence>
<keyword evidence="4" id="KW-0249">Electron transport</keyword>
<evidence type="ECO:0000256" key="1">
    <source>
        <dbReference type="ARBA" id="ARBA00022448"/>
    </source>
</evidence>
<comment type="caution">
    <text evidence="10">The sequence shown here is derived from an EMBL/GenBank/DDBJ whole genome shotgun (WGS) entry which is preliminary data.</text>
</comment>
<protein>
    <submittedName>
        <fullName evidence="10">C-type cytochrome</fullName>
    </submittedName>
</protein>
<evidence type="ECO:0000256" key="4">
    <source>
        <dbReference type="ARBA" id="ARBA00022982"/>
    </source>
</evidence>
<keyword evidence="3 6" id="KW-0479">Metal-binding</keyword>
<dbReference type="InterPro" id="IPR051811">
    <property type="entry name" value="Cytochrome_c550/c551-like"/>
</dbReference>
<evidence type="ECO:0000313" key="10">
    <source>
        <dbReference type="EMBL" id="MFC5849820.1"/>
    </source>
</evidence>
<organism evidence="10 11">
    <name type="scientific">Deinococcus petrolearius</name>
    <dbReference type="NCBI Taxonomy" id="1751295"/>
    <lineage>
        <taxon>Bacteria</taxon>
        <taxon>Thermotogati</taxon>
        <taxon>Deinococcota</taxon>
        <taxon>Deinococci</taxon>
        <taxon>Deinococcales</taxon>
        <taxon>Deinococcaceae</taxon>
        <taxon>Deinococcus</taxon>
    </lineage>
</organism>
<proteinExistence type="predicted"/>
<dbReference type="PANTHER" id="PTHR37823:SF1">
    <property type="entry name" value="CYTOCHROME C-553-LIKE"/>
    <property type="match status" value="1"/>
</dbReference>
<accession>A0ABW1DNV7</accession>
<dbReference type="Pfam" id="PF13442">
    <property type="entry name" value="Cytochrome_CBB3"/>
    <property type="match status" value="1"/>
</dbReference>
<evidence type="ECO:0000256" key="3">
    <source>
        <dbReference type="ARBA" id="ARBA00022723"/>
    </source>
</evidence>
<feature type="region of interest" description="Disordered" evidence="7">
    <location>
        <begin position="74"/>
        <end position="155"/>
    </location>
</feature>
<gene>
    <name evidence="10" type="ORF">ACFPQ6_16065</name>
</gene>
<dbReference type="Gene3D" id="1.10.760.10">
    <property type="entry name" value="Cytochrome c-like domain"/>
    <property type="match status" value="1"/>
</dbReference>
<evidence type="ECO:0000256" key="6">
    <source>
        <dbReference type="PROSITE-ProRule" id="PRU00433"/>
    </source>
</evidence>
<evidence type="ECO:0000256" key="7">
    <source>
        <dbReference type="SAM" id="MobiDB-lite"/>
    </source>
</evidence>
<feature type="transmembrane region" description="Helical" evidence="8">
    <location>
        <begin position="12"/>
        <end position="34"/>
    </location>
</feature>
<feature type="compositionally biased region" description="Low complexity" evidence="7">
    <location>
        <begin position="88"/>
        <end position="109"/>
    </location>
</feature>
<dbReference type="PANTHER" id="PTHR37823">
    <property type="entry name" value="CYTOCHROME C-553-LIKE"/>
    <property type="match status" value="1"/>
</dbReference>
<evidence type="ECO:0000256" key="5">
    <source>
        <dbReference type="ARBA" id="ARBA00023004"/>
    </source>
</evidence>
<keyword evidence="8" id="KW-0472">Membrane</keyword>
<feature type="compositionally biased region" description="Low complexity" evidence="7">
    <location>
        <begin position="133"/>
        <end position="155"/>
    </location>
</feature>
<dbReference type="InterPro" id="IPR036909">
    <property type="entry name" value="Cyt_c-like_dom_sf"/>
</dbReference>
<keyword evidence="8" id="KW-1133">Transmembrane helix</keyword>
<dbReference type="Proteomes" id="UP001595979">
    <property type="component" value="Unassembled WGS sequence"/>
</dbReference>
<keyword evidence="11" id="KW-1185">Reference proteome</keyword>
<evidence type="ECO:0000259" key="9">
    <source>
        <dbReference type="PROSITE" id="PS51007"/>
    </source>
</evidence>
<keyword evidence="1" id="KW-0813">Transport</keyword>
<evidence type="ECO:0000256" key="8">
    <source>
        <dbReference type="SAM" id="Phobius"/>
    </source>
</evidence>